<organism evidence="6 7">
    <name type="scientific">Actinacidiphila rubida</name>
    <dbReference type="NCBI Taxonomy" id="310780"/>
    <lineage>
        <taxon>Bacteria</taxon>
        <taxon>Bacillati</taxon>
        <taxon>Actinomycetota</taxon>
        <taxon>Actinomycetes</taxon>
        <taxon>Kitasatosporales</taxon>
        <taxon>Streptomycetaceae</taxon>
        <taxon>Actinacidiphila</taxon>
    </lineage>
</organism>
<gene>
    <name evidence="6" type="ORF">SAMN05216267_1009112</name>
</gene>
<protein>
    <submittedName>
        <fullName evidence="6">Concanavalin A-like lectin/glucanases superfamily protein</fullName>
    </submittedName>
</protein>
<evidence type="ECO:0000256" key="3">
    <source>
        <dbReference type="SAM" id="MobiDB-lite"/>
    </source>
</evidence>
<dbReference type="InterPro" id="IPR006558">
    <property type="entry name" value="LamG-like"/>
</dbReference>
<dbReference type="Proteomes" id="UP000181951">
    <property type="component" value="Unassembled WGS sequence"/>
</dbReference>
<evidence type="ECO:0000313" key="7">
    <source>
        <dbReference type="Proteomes" id="UP000181951"/>
    </source>
</evidence>
<feature type="compositionally biased region" description="Polar residues" evidence="3">
    <location>
        <begin position="83"/>
        <end position="97"/>
    </location>
</feature>
<feature type="chain" id="PRO_5010187373" evidence="4">
    <location>
        <begin position="30"/>
        <end position="1816"/>
    </location>
</feature>
<feature type="region of interest" description="Disordered" evidence="3">
    <location>
        <begin position="1579"/>
        <end position="1617"/>
    </location>
</feature>
<dbReference type="Gene3D" id="2.60.120.200">
    <property type="match status" value="1"/>
</dbReference>
<feature type="signal peptide" evidence="4">
    <location>
        <begin position="1"/>
        <end position="29"/>
    </location>
</feature>
<dbReference type="PANTHER" id="PTHR43784:SF2">
    <property type="entry name" value="GDSL-LIKE LIPASE_ACYLHYDROLASE, PUTATIVE (AFU_ORTHOLOGUE AFUA_2G00820)-RELATED"/>
    <property type="match status" value="1"/>
</dbReference>
<evidence type="ECO:0000313" key="6">
    <source>
        <dbReference type="EMBL" id="SEN74569.1"/>
    </source>
</evidence>
<dbReference type="InterPro" id="IPR013783">
    <property type="entry name" value="Ig-like_fold"/>
</dbReference>
<evidence type="ECO:0000256" key="4">
    <source>
        <dbReference type="SAM" id="SignalP"/>
    </source>
</evidence>
<feature type="region of interest" description="Disordered" evidence="3">
    <location>
        <begin position="27"/>
        <end position="99"/>
    </location>
</feature>
<accession>A0A1H8J1N0</accession>
<dbReference type="GO" id="GO:0005975">
    <property type="term" value="P:carbohydrate metabolic process"/>
    <property type="evidence" value="ECO:0007669"/>
    <property type="project" value="UniProtKB-ARBA"/>
</dbReference>
<dbReference type="InterPro" id="IPR013320">
    <property type="entry name" value="ConA-like_dom_sf"/>
</dbReference>
<keyword evidence="2" id="KW-1015">Disulfide bond</keyword>
<sequence length="1816" mass="184161">MRGRRPLASALAALLAAGALCVTTAPAHASGPAGPSGTSPSATRHGGTDPLQAALDSARTSGRPVPIDALTDTATTVVANPDGTFTRSESSSPQRVRQNGRWVPIDTTLVRRPDGTYAPRAATTQVTFSGGGSGALVTLADGSDAVGFSWPGTLPAPTVSGDTATYPDVLPQVDLQLTADAAGYSSVLVVKSARAAADPALQRLTLGTTSSPRLALSGTAQGGAQATDTVTGRTVFHSDTPLMWDSTPTTAADASRLAGAAAAAGSTSALRARAERSASAVLGAHRARIAVAFAKGRQTLTLDRALLAAGTTKYPVYVDPEWSGSPGKSQLDWARISDNGWNVYNSTATTGANNARAGWDNNNPGNGERARTYYAMNTAGIKSAVVTKADLYVNQLSAASCASTPAAVYGTAAVGGWNSSGLSWGHEPTRQTGVIATASSHEAGTCPTKAGSKSYVSPPTLDFNVTSRIQSAAAGKWPYATLLVEAANMNDATQWKQLGFGGGATLSVTYTYRPKLKDGTGDPAVHPSVVDMGKTLTTTHTPTLSARAIDPDLAGGSETLHILYDVFNSGGTLVSSGYGPSSGYNANGSDWTTGTLADGTYTWKATAQNSSGYWVSSTGTWTATQTFTVDTTAPHAPTVASTQFPGNQIGSAFTDTGTFVVGNDRTNNVMGYLFSLDGNLSNITYAANRGTAWTTSTVLKPGTVYYATADNKTGTGTAVVNGDAALAFPPGTVGPHTLYAKAVDQAGSTSPQTSYLFYAGASTPAYAYGDKMATGWSATNTDGTTTTVPAATISSAGGYLRTQANLSGVNFGDGAQGMLSNNTANNTKVAVGDSAVFSFDIPQTGPWDIGASLTKATDYGVYKLTLDAGTPNATVLTSGFDAYNAVVSTQYIDLGIPKDSTGALQTLSQGLHTLTLTLTGKNSASTGYQAGIDTLRLGPAATCPINSTTGCLNNTAVSTYTGGTTPTVSKADADGRGDSLNAADLTAAGWAGGQSVTVDGATVKLPAFGNGTSDNMLASGQVVTVPSTGVVNQGNAVVFLGFATAGTAKGATGTITYSDPGCPLPSQRYTLDAVPDWISPVAGTAALTVGHENKSTNTQSTVSGGLYAFSVPLDCPGSTVRDITLPLWSNGVQGGQNSIHFLGLGIRASSATATRHWVGTWSDAQDSGHIQSQPATGSAVDASLNKQTVRIPVHVSVGGDNDGQVRIHLSDLRGTLPVKFDAASVALQDGTSGGATAAAAPLPLTFGAGQSTSTTVPAGGDVTSNPVTLHVPQQATLLVSLQVDGAPASLAGHALAGTPVYASGTDGVDHTKETAATSYTLTTMTGIPFLSAVDVSTPVGNPTGAVVLYGDRTINADTSGSDGRGHLSDAISTALAADPDSEGSVEYGVLNAGSSATDVGPGLLPPPLGSAEPLSAMNPLDSAALAQSGVRTVLISKGTDDLLKCTGTDVNQCAVAVESGLVAETSAIKSFYNDDSLNLNVQTGSTTGQITVYVATIPPFTATHTATQEAAREAVNLFVTGDGSGAYLNGAADGVIDFAAAVSTAGDDVSDTVKTADLSGGAPDAAYTADLAAQYLSDSADPYIPQPNSGDPGGSTGEDEWKLTTDGSDTTGQNPATAYGAVTFSADAPASPTADGGSAAFDGSTGYLRTTTAAVNTLNDYTISLWVKLNDGSNTVNALCQGTTAHQALYIGYDSGNQGWAFQTTTTNDDNAQWPTAEGDFGSAELNTWTHLVATYTAPVAGDDSTGVMTLYVNGSLMGTDVNLTPQYDPNLPMTVGACRNTAVYGETPYTAFPGQVTDVHTYGFAMAADQIAAMD</sequence>
<feature type="compositionally biased region" description="Low complexity" evidence="3">
    <location>
        <begin position="27"/>
        <end position="43"/>
    </location>
</feature>
<dbReference type="InterPro" id="IPR053140">
    <property type="entry name" value="GDSL_Rv0518-like"/>
</dbReference>
<evidence type="ECO:0000256" key="2">
    <source>
        <dbReference type="ARBA" id="ARBA00023157"/>
    </source>
</evidence>
<feature type="compositionally biased region" description="Polar residues" evidence="3">
    <location>
        <begin position="1605"/>
        <end position="1616"/>
    </location>
</feature>
<dbReference type="SMART" id="SM00560">
    <property type="entry name" value="LamGL"/>
    <property type="match status" value="1"/>
</dbReference>
<dbReference type="STRING" id="310780.SAMN05216267_1009112"/>
<dbReference type="PANTHER" id="PTHR43784">
    <property type="entry name" value="GDSL-LIKE LIPASE/ACYLHYDROLASE, PUTATIVE (AFU_ORTHOLOGUE AFUA_2G00820)-RELATED"/>
    <property type="match status" value="1"/>
</dbReference>
<dbReference type="Gene3D" id="2.60.40.10">
    <property type="entry name" value="Immunoglobulins"/>
    <property type="match status" value="1"/>
</dbReference>
<dbReference type="RefSeq" id="WP_069463059.1">
    <property type="nucleotide sequence ID" value="NZ_FODD01000009.1"/>
</dbReference>
<keyword evidence="7" id="KW-1185">Reference proteome</keyword>
<dbReference type="SUPFAM" id="SSF49899">
    <property type="entry name" value="Concanavalin A-like lectins/glucanases"/>
    <property type="match status" value="1"/>
</dbReference>
<evidence type="ECO:0000256" key="1">
    <source>
        <dbReference type="ARBA" id="ARBA00022729"/>
    </source>
</evidence>
<reference evidence="6 7" key="1">
    <citation type="submission" date="2016-10" db="EMBL/GenBank/DDBJ databases">
        <authorList>
            <person name="de Groot N.N."/>
        </authorList>
    </citation>
    <scope>NUCLEOTIDE SEQUENCE [LARGE SCALE GENOMIC DNA]</scope>
    <source>
        <strain evidence="6 7">CGMCC 4.2026</strain>
    </source>
</reference>
<feature type="domain" description="LamG-like jellyroll fold" evidence="5">
    <location>
        <begin position="1659"/>
        <end position="1810"/>
    </location>
</feature>
<keyword evidence="1 4" id="KW-0732">Signal</keyword>
<evidence type="ECO:0000259" key="5">
    <source>
        <dbReference type="SMART" id="SM00560"/>
    </source>
</evidence>
<dbReference type="GO" id="GO:0030246">
    <property type="term" value="F:carbohydrate binding"/>
    <property type="evidence" value="ECO:0007669"/>
    <property type="project" value="UniProtKB-KW"/>
</dbReference>
<dbReference type="Pfam" id="PF13385">
    <property type="entry name" value="Laminin_G_3"/>
    <property type="match status" value="1"/>
</dbReference>
<feature type="compositionally biased region" description="Low complexity" evidence="3">
    <location>
        <begin position="68"/>
        <end position="79"/>
    </location>
</feature>
<keyword evidence="6" id="KW-0430">Lectin</keyword>
<name>A0A1H8J1N0_9ACTN</name>
<proteinExistence type="predicted"/>
<dbReference type="EMBL" id="FODD01000009">
    <property type="protein sequence ID" value="SEN74569.1"/>
    <property type="molecule type" value="Genomic_DNA"/>
</dbReference>